<comment type="caution">
    <text evidence="1">The sequence shown here is derived from an EMBL/GenBank/DDBJ whole genome shotgun (WGS) entry which is preliminary data.</text>
</comment>
<protein>
    <submittedName>
        <fullName evidence="1">Uncharacterized protein</fullName>
    </submittedName>
</protein>
<evidence type="ECO:0000313" key="2">
    <source>
        <dbReference type="Proteomes" id="UP001607303"/>
    </source>
</evidence>
<accession>A0ABD2CW77</accession>
<keyword evidence="2" id="KW-1185">Reference proteome</keyword>
<name>A0ABD2CW77_VESMC</name>
<dbReference type="Proteomes" id="UP001607303">
    <property type="component" value="Unassembled WGS sequence"/>
</dbReference>
<dbReference type="AlphaFoldDB" id="A0ABD2CW77"/>
<organism evidence="1 2">
    <name type="scientific">Vespula maculifrons</name>
    <name type="common">Eastern yellow jacket</name>
    <name type="synonym">Wasp</name>
    <dbReference type="NCBI Taxonomy" id="7453"/>
    <lineage>
        <taxon>Eukaryota</taxon>
        <taxon>Metazoa</taxon>
        <taxon>Ecdysozoa</taxon>
        <taxon>Arthropoda</taxon>
        <taxon>Hexapoda</taxon>
        <taxon>Insecta</taxon>
        <taxon>Pterygota</taxon>
        <taxon>Neoptera</taxon>
        <taxon>Endopterygota</taxon>
        <taxon>Hymenoptera</taxon>
        <taxon>Apocrita</taxon>
        <taxon>Aculeata</taxon>
        <taxon>Vespoidea</taxon>
        <taxon>Vespidae</taxon>
        <taxon>Vespinae</taxon>
        <taxon>Vespula</taxon>
    </lineage>
</organism>
<gene>
    <name evidence="1" type="ORF">V1477_002334</name>
</gene>
<reference evidence="1 2" key="1">
    <citation type="journal article" date="2024" name="Ann. Entomol. Soc. Am.">
        <title>Genomic analyses of the southern and eastern yellowjacket wasps (Hymenoptera: Vespidae) reveal evolutionary signatures of social life.</title>
        <authorList>
            <person name="Catto M.A."/>
            <person name="Caine P.B."/>
            <person name="Orr S.E."/>
            <person name="Hunt B.G."/>
            <person name="Goodisman M.A.D."/>
        </authorList>
    </citation>
    <scope>NUCLEOTIDE SEQUENCE [LARGE SCALE GENOMIC DNA]</scope>
    <source>
        <strain evidence="1">232</strain>
        <tissue evidence="1">Head and thorax</tissue>
    </source>
</reference>
<dbReference type="EMBL" id="JAYRBN010000027">
    <property type="protein sequence ID" value="KAL2749394.1"/>
    <property type="molecule type" value="Genomic_DNA"/>
</dbReference>
<evidence type="ECO:0000313" key="1">
    <source>
        <dbReference type="EMBL" id="KAL2749394.1"/>
    </source>
</evidence>
<proteinExistence type="predicted"/>
<sequence length="89" mass="9046">MKSRRDLKQICKKVDAEIRHTKQTSWNDGLLDIPREGGSGIMLEAAAPSSFAAAATVPTATATATATATDAGATGAGATVTLRLSSQAS</sequence>